<accession>A0A2T4JDF6</accession>
<evidence type="ECO:0000259" key="1">
    <source>
        <dbReference type="Pfam" id="PF10979"/>
    </source>
</evidence>
<name>A0A2T4JDF6_FUSBL</name>
<dbReference type="InterPro" id="IPR055592">
    <property type="entry name" value="DUF7168"/>
</dbReference>
<feature type="domain" description="DUF2786" evidence="1">
    <location>
        <begin position="6"/>
        <end position="45"/>
    </location>
</feature>
<dbReference type="RefSeq" id="WP_107671963.1">
    <property type="nucleotide sequence ID" value="NZ_PZKE01000002.1"/>
</dbReference>
<dbReference type="InterPro" id="IPR024498">
    <property type="entry name" value="DUF2786"/>
</dbReference>
<dbReference type="AlphaFoldDB" id="A0A2T4JDF6"/>
<gene>
    <name evidence="3" type="ORF">C5F44_02635</name>
</gene>
<protein>
    <submittedName>
        <fullName evidence="3">Uncharacterized protein</fullName>
    </submittedName>
</protein>
<organism evidence="3 4">
    <name type="scientific">Fuscovulum blasticum DSM 2131</name>
    <dbReference type="NCBI Taxonomy" id="1188250"/>
    <lineage>
        <taxon>Bacteria</taxon>
        <taxon>Pseudomonadati</taxon>
        <taxon>Pseudomonadota</taxon>
        <taxon>Alphaproteobacteria</taxon>
        <taxon>Rhodobacterales</taxon>
        <taxon>Paracoccaceae</taxon>
        <taxon>Pseudogemmobacter</taxon>
    </lineage>
</organism>
<proteinExistence type="predicted"/>
<sequence>MAVESIKQKIAALLRMTKAAGCSEAEALAAAEKAAALMREHGLSEADITIGQASVNASTKGRSARDRLWTVVAYCTNTAATYSHVSGRRGAQLVFVGRDPGPEIAAYLVAVLGRAVDTGIADFRAGAFYRRRKTDATRRAAVRDFTAGMVARLSRRLIEIFGPSIDKTANAVARAARDERFEGAKPVPAPAVGKPRFENAVWSGWDAANRVNLSQGVNGTSGTPHRIEATT</sequence>
<evidence type="ECO:0000313" key="4">
    <source>
        <dbReference type="Proteomes" id="UP000241362"/>
    </source>
</evidence>
<keyword evidence="4" id="KW-1185">Reference proteome</keyword>
<comment type="caution">
    <text evidence="3">The sequence shown here is derived from an EMBL/GenBank/DDBJ whole genome shotgun (WGS) entry which is preliminary data.</text>
</comment>
<dbReference type="Proteomes" id="UP000241362">
    <property type="component" value="Unassembled WGS sequence"/>
</dbReference>
<dbReference type="EMBL" id="PZKE01000002">
    <property type="protein sequence ID" value="PTE15954.1"/>
    <property type="molecule type" value="Genomic_DNA"/>
</dbReference>
<reference evidence="3 4" key="1">
    <citation type="submission" date="2018-03" db="EMBL/GenBank/DDBJ databases">
        <title>Rhodobacter blasticus.</title>
        <authorList>
            <person name="Meyer T.E."/>
            <person name="Miller S."/>
            <person name="Lodha T."/>
            <person name="Gandham S."/>
            <person name="Chintalapati S."/>
            <person name="Chintalapati V.R."/>
        </authorList>
    </citation>
    <scope>NUCLEOTIDE SEQUENCE [LARGE SCALE GENOMIC DNA]</scope>
    <source>
        <strain evidence="3 4">DSM 2131</strain>
    </source>
</reference>
<evidence type="ECO:0000313" key="3">
    <source>
        <dbReference type="EMBL" id="PTE15954.1"/>
    </source>
</evidence>
<dbReference type="Pfam" id="PF10979">
    <property type="entry name" value="DUF2786"/>
    <property type="match status" value="1"/>
</dbReference>
<evidence type="ECO:0000259" key="2">
    <source>
        <dbReference type="Pfam" id="PF23771"/>
    </source>
</evidence>
<dbReference type="Pfam" id="PF23771">
    <property type="entry name" value="DUF7168"/>
    <property type="match status" value="1"/>
</dbReference>
<feature type="domain" description="DUF7168" evidence="2">
    <location>
        <begin position="57"/>
        <end position="186"/>
    </location>
</feature>